<dbReference type="EMBL" id="AP017372">
    <property type="protein sequence ID" value="BAU57024.1"/>
    <property type="molecule type" value="Genomic_DNA"/>
</dbReference>
<protein>
    <submittedName>
        <fullName evidence="4">Uncharacterized protein</fullName>
    </submittedName>
</protein>
<keyword evidence="2" id="KW-0472">Membrane</keyword>
<accession>A0A0X8XBQ2</accession>
<feature type="transmembrane region" description="Helical" evidence="2">
    <location>
        <begin position="138"/>
        <end position="162"/>
    </location>
</feature>
<evidence type="ECO:0000313" key="4">
    <source>
        <dbReference type="EMBL" id="BAU57024.1"/>
    </source>
</evidence>
<name>A0A0X8XBQ2_HALHR</name>
<dbReference type="AlphaFoldDB" id="A0A0X8XBQ2"/>
<keyword evidence="2" id="KW-1133">Transmembrane helix</keyword>
<keyword evidence="3" id="KW-0732">Signal</keyword>
<evidence type="ECO:0000256" key="2">
    <source>
        <dbReference type="SAM" id="Phobius"/>
    </source>
</evidence>
<proteinExistence type="predicted"/>
<sequence>MLRRWRIMAVVFLLVVVATVVYAVYQQTATQPEPTDTEEAVEEKIDTEKTTKKKETEKRITEIKSRLEHVDRAVHKLEARLTELPDDAGIADVAGSVWLYESLLDQRKELKTAWEQARQDLLDLTKEDLEEEEPRTGLIIMLGIVLGGMLAIFSAFITEFMVTAHQEYRRRVTLE</sequence>
<reference evidence="4" key="1">
    <citation type="submission" date="2016-02" db="EMBL/GenBank/DDBJ databases">
        <title>Halorhodospira halochloris DSM-1059 complete genome, version 2.</title>
        <authorList>
            <person name="Tsukatani Y."/>
        </authorList>
    </citation>
    <scope>NUCLEOTIDE SEQUENCE</scope>
    <source>
        <strain evidence="4">DSM 1059</strain>
    </source>
</reference>
<evidence type="ECO:0000256" key="1">
    <source>
        <dbReference type="SAM" id="MobiDB-lite"/>
    </source>
</evidence>
<dbReference type="KEGG" id="hhk:HH1059_03450"/>
<organism evidence="4 5">
    <name type="scientific">Halorhodospira halochloris</name>
    <name type="common">Ectothiorhodospira halochloris</name>
    <dbReference type="NCBI Taxonomy" id="1052"/>
    <lineage>
        <taxon>Bacteria</taxon>
        <taxon>Pseudomonadati</taxon>
        <taxon>Pseudomonadota</taxon>
        <taxon>Gammaproteobacteria</taxon>
        <taxon>Chromatiales</taxon>
        <taxon>Ectothiorhodospiraceae</taxon>
        <taxon>Halorhodospira</taxon>
    </lineage>
</organism>
<feature type="signal peptide" evidence="3">
    <location>
        <begin position="1"/>
        <end position="23"/>
    </location>
</feature>
<evidence type="ECO:0000256" key="3">
    <source>
        <dbReference type="SAM" id="SignalP"/>
    </source>
</evidence>
<feature type="region of interest" description="Disordered" evidence="1">
    <location>
        <begin position="29"/>
        <end position="56"/>
    </location>
</feature>
<evidence type="ECO:0000313" key="5">
    <source>
        <dbReference type="Proteomes" id="UP000218890"/>
    </source>
</evidence>
<gene>
    <name evidence="4" type="ORF">HH1059_03450</name>
</gene>
<dbReference type="Proteomes" id="UP000218890">
    <property type="component" value="Chromosome"/>
</dbReference>
<feature type="chain" id="PRO_5007071627" evidence="3">
    <location>
        <begin position="24"/>
        <end position="175"/>
    </location>
</feature>
<feature type="compositionally biased region" description="Basic and acidic residues" evidence="1">
    <location>
        <begin position="42"/>
        <end position="56"/>
    </location>
</feature>
<keyword evidence="5" id="KW-1185">Reference proteome</keyword>
<keyword evidence="2" id="KW-0812">Transmembrane</keyword>